<feature type="compositionally biased region" description="Basic and acidic residues" evidence="8">
    <location>
        <begin position="519"/>
        <end position="533"/>
    </location>
</feature>
<evidence type="ECO:0000256" key="2">
    <source>
        <dbReference type="ARBA" id="ARBA00022695"/>
    </source>
</evidence>
<dbReference type="InterPro" id="IPR036397">
    <property type="entry name" value="RNaseH_sf"/>
</dbReference>
<feature type="region of interest" description="Disordered" evidence="8">
    <location>
        <begin position="3338"/>
        <end position="3364"/>
    </location>
</feature>
<dbReference type="InterPro" id="IPR043502">
    <property type="entry name" value="DNA/RNA_pol_sf"/>
</dbReference>
<evidence type="ECO:0000256" key="6">
    <source>
        <dbReference type="ARBA" id="ARBA00022918"/>
    </source>
</evidence>
<dbReference type="SUPFAM" id="SSF53098">
    <property type="entry name" value="Ribonuclease H-like"/>
    <property type="match status" value="1"/>
</dbReference>
<dbReference type="GO" id="GO:0042575">
    <property type="term" value="C:DNA polymerase complex"/>
    <property type="evidence" value="ECO:0007669"/>
    <property type="project" value="UniProtKB-ARBA"/>
</dbReference>
<dbReference type="CDD" id="cd01644">
    <property type="entry name" value="RT_pepA17"/>
    <property type="match status" value="1"/>
</dbReference>
<keyword evidence="4" id="KW-0255">Endonuclease</keyword>
<keyword evidence="5" id="KW-0378">Hydrolase</keyword>
<dbReference type="InterPro" id="IPR043128">
    <property type="entry name" value="Rev_trsase/Diguanyl_cyclase"/>
</dbReference>
<dbReference type="GO" id="GO:0003676">
    <property type="term" value="F:nucleic acid binding"/>
    <property type="evidence" value="ECO:0007669"/>
    <property type="project" value="InterPro"/>
</dbReference>
<feature type="compositionally biased region" description="Acidic residues" evidence="8">
    <location>
        <begin position="2587"/>
        <end position="2625"/>
    </location>
</feature>
<keyword evidence="3" id="KW-0540">Nuclease</keyword>
<feature type="region of interest" description="Disordered" evidence="8">
    <location>
        <begin position="3666"/>
        <end position="3692"/>
    </location>
</feature>
<feature type="domain" description="Integrase catalytic" evidence="9">
    <location>
        <begin position="1937"/>
        <end position="2118"/>
    </location>
</feature>
<evidence type="ECO:0000256" key="8">
    <source>
        <dbReference type="SAM" id="MobiDB-lite"/>
    </source>
</evidence>
<dbReference type="Gene3D" id="3.30.70.270">
    <property type="match status" value="1"/>
</dbReference>
<dbReference type="GO" id="GO:0004519">
    <property type="term" value="F:endonuclease activity"/>
    <property type="evidence" value="ECO:0007669"/>
    <property type="project" value="UniProtKB-KW"/>
</dbReference>
<feature type="region of interest" description="Disordered" evidence="8">
    <location>
        <begin position="2260"/>
        <end position="2279"/>
    </location>
</feature>
<dbReference type="InterPro" id="IPR001584">
    <property type="entry name" value="Integrase_cat-core"/>
</dbReference>
<dbReference type="Pfam" id="PF18701">
    <property type="entry name" value="DUF5641"/>
    <property type="match status" value="1"/>
</dbReference>
<feature type="compositionally biased region" description="Polar residues" evidence="8">
    <location>
        <begin position="2552"/>
        <end position="2563"/>
    </location>
</feature>
<feature type="compositionally biased region" description="Acidic residues" evidence="8">
    <location>
        <begin position="3338"/>
        <end position="3348"/>
    </location>
</feature>
<feature type="compositionally biased region" description="Basic residues" evidence="8">
    <location>
        <begin position="2564"/>
        <end position="2577"/>
    </location>
</feature>
<dbReference type="Gene3D" id="2.40.70.10">
    <property type="entry name" value="Acid Proteases"/>
    <property type="match status" value="1"/>
</dbReference>
<keyword evidence="11" id="KW-1185">Reference proteome</keyword>
<evidence type="ECO:0000256" key="5">
    <source>
        <dbReference type="ARBA" id="ARBA00022801"/>
    </source>
</evidence>
<dbReference type="EMBL" id="DS268444">
    <property type="protein sequence ID" value="EFP01810.1"/>
    <property type="molecule type" value="Genomic_DNA"/>
</dbReference>
<accession>E3MH73</accession>
<dbReference type="PANTHER" id="PTHR47331">
    <property type="entry name" value="PHD-TYPE DOMAIN-CONTAINING PROTEIN"/>
    <property type="match status" value="1"/>
</dbReference>
<evidence type="ECO:0000259" key="9">
    <source>
        <dbReference type="PROSITE" id="PS50994"/>
    </source>
</evidence>
<organism evidence="11">
    <name type="scientific">Caenorhabditis remanei</name>
    <name type="common">Caenorhabditis vulgaris</name>
    <dbReference type="NCBI Taxonomy" id="31234"/>
    <lineage>
        <taxon>Eukaryota</taxon>
        <taxon>Metazoa</taxon>
        <taxon>Ecdysozoa</taxon>
        <taxon>Nematoda</taxon>
        <taxon>Chromadorea</taxon>
        <taxon>Rhabditida</taxon>
        <taxon>Rhabditina</taxon>
        <taxon>Rhabditomorpha</taxon>
        <taxon>Rhabditoidea</taxon>
        <taxon>Rhabditidae</taxon>
        <taxon>Peloderinae</taxon>
        <taxon>Caenorhabditis</taxon>
    </lineage>
</organism>
<dbReference type="InterPro" id="IPR041588">
    <property type="entry name" value="Integrase_H2C2"/>
</dbReference>
<feature type="region of interest" description="Disordered" evidence="8">
    <location>
        <begin position="2994"/>
        <end position="3032"/>
    </location>
</feature>
<feature type="compositionally biased region" description="Low complexity" evidence="8">
    <location>
        <begin position="1"/>
        <end position="22"/>
    </location>
</feature>
<feature type="compositionally biased region" description="Acidic residues" evidence="8">
    <location>
        <begin position="2999"/>
        <end position="3029"/>
    </location>
</feature>
<feature type="region of interest" description="Disordered" evidence="8">
    <location>
        <begin position="213"/>
        <end position="233"/>
    </location>
</feature>
<dbReference type="InterPro" id="IPR008042">
    <property type="entry name" value="Retrotrans_Pao"/>
</dbReference>
<evidence type="ECO:0000313" key="10">
    <source>
        <dbReference type="EMBL" id="EFP01810.1"/>
    </source>
</evidence>
<feature type="compositionally biased region" description="Basic residues" evidence="8">
    <location>
        <begin position="3666"/>
        <end position="3676"/>
    </location>
</feature>
<dbReference type="InterPro" id="IPR012337">
    <property type="entry name" value="RNaseH-like_sf"/>
</dbReference>
<feature type="region of interest" description="Disordered" evidence="8">
    <location>
        <begin position="466"/>
        <end position="533"/>
    </location>
</feature>
<feature type="compositionally biased region" description="Low complexity" evidence="8">
    <location>
        <begin position="224"/>
        <end position="233"/>
    </location>
</feature>
<reference evidence="10" key="1">
    <citation type="submission" date="2007-07" db="EMBL/GenBank/DDBJ databases">
        <title>PCAP assembly of the Caenorhabditis remanei genome.</title>
        <authorList>
            <consortium name="The Caenorhabditis remanei Sequencing Consortium"/>
            <person name="Wilson R.K."/>
        </authorList>
    </citation>
    <scope>NUCLEOTIDE SEQUENCE [LARGE SCALE GENOMIC DNA]</scope>
    <source>
        <strain evidence="10">PB4641</strain>
    </source>
</reference>
<feature type="compositionally biased region" description="Low complexity" evidence="8">
    <location>
        <begin position="476"/>
        <end position="488"/>
    </location>
</feature>
<keyword evidence="1" id="KW-0808">Transferase</keyword>
<dbReference type="Pfam" id="PF17921">
    <property type="entry name" value="Integrase_H2C2"/>
    <property type="match status" value="1"/>
</dbReference>
<proteinExistence type="predicted"/>
<dbReference type="OrthoDB" id="5920525at2759"/>
<keyword evidence="6" id="KW-0695">RNA-directed DNA polymerase</keyword>
<dbReference type="eggNOG" id="KOG0017">
    <property type="taxonomic scope" value="Eukaryota"/>
</dbReference>
<dbReference type="GO" id="GO:0004190">
    <property type="term" value="F:aspartic-type endopeptidase activity"/>
    <property type="evidence" value="ECO:0007669"/>
    <property type="project" value="InterPro"/>
</dbReference>
<dbReference type="GO" id="GO:0006508">
    <property type="term" value="P:proteolysis"/>
    <property type="evidence" value="ECO:0007669"/>
    <property type="project" value="InterPro"/>
</dbReference>
<dbReference type="PROSITE" id="PS00141">
    <property type="entry name" value="ASP_PROTEASE"/>
    <property type="match status" value="1"/>
</dbReference>
<feature type="compositionally biased region" description="Basic and acidic residues" evidence="8">
    <location>
        <begin position="3677"/>
        <end position="3692"/>
    </location>
</feature>
<dbReference type="InterPro" id="IPR040676">
    <property type="entry name" value="DUF5641"/>
</dbReference>
<feature type="region of interest" description="Disordered" evidence="8">
    <location>
        <begin position="2946"/>
        <end position="2971"/>
    </location>
</feature>
<dbReference type="GO" id="GO:0003964">
    <property type="term" value="F:RNA-directed DNA polymerase activity"/>
    <property type="evidence" value="ECO:0007669"/>
    <property type="project" value="UniProtKB-KW"/>
</dbReference>
<dbReference type="InterPro" id="IPR021109">
    <property type="entry name" value="Peptidase_aspartic_dom_sf"/>
</dbReference>
<feature type="compositionally biased region" description="Acidic residues" evidence="8">
    <location>
        <begin position="2632"/>
        <end position="2641"/>
    </location>
</feature>
<dbReference type="Gene3D" id="3.30.420.10">
    <property type="entry name" value="Ribonuclease H-like superfamily/Ribonuclease H"/>
    <property type="match status" value="1"/>
</dbReference>
<protein>
    <recommendedName>
        <fullName evidence="9">Integrase catalytic domain-containing protein</fullName>
    </recommendedName>
</protein>
<evidence type="ECO:0000256" key="4">
    <source>
        <dbReference type="ARBA" id="ARBA00022759"/>
    </source>
</evidence>
<keyword evidence="7" id="KW-0175">Coiled coil</keyword>
<dbReference type="Pfam" id="PF00078">
    <property type="entry name" value="RVT_1"/>
    <property type="match status" value="1"/>
</dbReference>
<keyword evidence="2" id="KW-0548">Nucleotidyltransferase</keyword>
<dbReference type="InterPro" id="IPR000477">
    <property type="entry name" value="RT_dom"/>
</dbReference>
<dbReference type="GO" id="GO:0015074">
    <property type="term" value="P:DNA integration"/>
    <property type="evidence" value="ECO:0007669"/>
    <property type="project" value="InterPro"/>
</dbReference>
<feature type="compositionally biased region" description="Basic residues" evidence="8">
    <location>
        <begin position="29"/>
        <end position="39"/>
    </location>
</feature>
<dbReference type="PROSITE" id="PS50994">
    <property type="entry name" value="INTEGRASE"/>
    <property type="match status" value="1"/>
</dbReference>
<feature type="compositionally biased region" description="Acidic residues" evidence="8">
    <location>
        <begin position="2947"/>
        <end position="2963"/>
    </location>
</feature>
<feature type="compositionally biased region" description="Basic and acidic residues" evidence="8">
    <location>
        <begin position="489"/>
        <end position="509"/>
    </location>
</feature>
<feature type="compositionally biased region" description="Polar residues" evidence="8">
    <location>
        <begin position="2643"/>
        <end position="2654"/>
    </location>
</feature>
<dbReference type="PANTHER" id="PTHR47331:SF1">
    <property type="entry name" value="GAG-LIKE PROTEIN"/>
    <property type="match status" value="1"/>
</dbReference>
<dbReference type="Proteomes" id="UP000008281">
    <property type="component" value="Unassembled WGS sequence"/>
</dbReference>
<evidence type="ECO:0000256" key="3">
    <source>
        <dbReference type="ARBA" id="ARBA00022722"/>
    </source>
</evidence>
<evidence type="ECO:0000313" key="11">
    <source>
        <dbReference type="Proteomes" id="UP000008281"/>
    </source>
</evidence>
<evidence type="ECO:0000256" key="7">
    <source>
        <dbReference type="SAM" id="Coils"/>
    </source>
</evidence>
<dbReference type="CDD" id="cd00303">
    <property type="entry name" value="retropepsin_like"/>
    <property type="match status" value="1"/>
</dbReference>
<feature type="region of interest" description="Disordered" evidence="8">
    <location>
        <begin position="3291"/>
        <end position="3317"/>
    </location>
</feature>
<name>E3MH73_CAERE</name>
<dbReference type="Pfam" id="PF05380">
    <property type="entry name" value="Peptidase_A17"/>
    <property type="match status" value="1"/>
</dbReference>
<dbReference type="SUPFAM" id="SSF56672">
    <property type="entry name" value="DNA/RNA polymerases"/>
    <property type="match status" value="1"/>
</dbReference>
<gene>
    <name evidence="10" type="ORF">CRE_23381</name>
</gene>
<sequence length="3760" mass="427842">MMSDRSCRSASPAARSRQTTSAHSEPGKSRNRSKSRSKSQSRSLRLGIVGPTKTVITKIVKRAGELLEDSEAALKFLRDPDNKIPEDIDQNTLAAAATLAFNLKDTACKIETLDSFIYEQFQKPEMKNSPDRETYLREVNEAFVVSRADQILIELCKRIDNMHEVLVNRGYKFPEYNDVENTDENVQNPNPAGDMNAMNEPNDVQILNEIPANGDGSQKSALRSSSSGPITSSAARDLSLMEYDYEDRPRTETVAHRAQIWKLEQENKRLEREAAQHLRAQHEDTMRRLAQEKQDLKYRESLQAELIRAEALDRQCARRLQQMIVEREAEERANKTLPAAQTNMIEKTQTTNVTQSKISPPGALTQIVTVSKPPAETAPIAAPIKQQQHRSMFSTTNHISNPIIDAYHIHSQPPVVTPNIDLRHVLNAVNNIAEAQVASERNILQQTTHMVQDMEQRLGAQIHARAESIRSRATSRSHPQSSASSESSFMRRYERRDRSESETETEHSPPPRSQRSRRCNAENRSESPRRQGDGLKVDTLIRFLHKFDGSGDLELFQTLYNKFIMSNRDLSAEVKYAVLLNHITGPAQKCVSRAQDTVLAIATTFASLNKVYGKMNSKHNLLQKLQQLPFNQSNPEAMRLDAAAMSVRISLASIPQNTLTQLPKPNWKATMPQDPKAYISKSFRVHSPTQRRKIRNVELVMENTTKFVVHYPAPNSEVNANRKTSAPTVSENTTLQNVAHNTVADTVMDCITWEAAHSKNTTETRRTIPPKPNRLKRFFVPTTSTNLSRGITAGTESNVPNSVSQADLPTALLKNPLIKTWSVRSTNPVSKNCSSTTIRGIANPKTIEYFKNLIKNDYPEEPDSDKLALLLFTKFLARSQPHQVHFTHARDDFGRLTFVCLETAKGQPLLALVDSGASLSLILEASARKLSLTILQETQLTVQGFNSASSSKTNIYALEFSLLVPKTPLSIMIVGSPNLPNTKFAAPIFSTEDSLYLKNSSIDMSRVLSSVHHNGQKIDMILGNDMLSWISAQSDYHKHILPSGRALEQTQLGIIVHPVPRLILWHKSRVPPLYEEYQPSINIATVLMDSSEPEDAMTKLTHQIAQFWRVENLGIENVSVSESTKKATIDLLQVFYKTVKFNKEGKPEVALPYNGNELRLADNYSVAYKRFISLVATLKKGKNLLNIYNEIIVGQELAGFIEKVTAAMLKTKGPKYTIPHRGVVKEDSLTTKLRIVLDASSHARGELSLNDCLHAGTNMIIPIYGILLRMRCPRYILVGDIEKAFHQVPLQEEFRNVTMFIWLKDPSRPADDDNIQLYRFKVIPFGVSSSPFLLAAYIVFNLDNNPHDLNNEIKENLYVDNCLFCTNDKSEIASKIKGTKLIFQKMGMNLREYIVNDPDTMQSLPPAERAQSSVIKLLGYRWDSVNDTITIKIAKLDIDHPTKREVASKLAETFDPLGLVTPLMVPFKRLMQKVWLKSDTNWKDKIPKELLSDWRALCNIFIDREIVVPRQLTTNYENSELHLLLFSDASQDIYGACCYAYFAVNGKPPTVTLFTSKNKIRPSKNENWTIPKLELLGIQCASNLACAVVAELKVKVTSIKLFSDSACAIYWILSEKNTRLWVANRIKTLQDNRNRMKECGIETTIHHCPTKENPADLATRGMSTTELQNSKLWFEGPSFLKEDPSEWPCMIEGKVTCPAEFQELVYAEIIDPVTKKKKKPLMEKKTAPADKVPEEIDPAETVMAANATISRPGSFIPYTATNSLPKLCKIVVHILKTFSKTLKSKSWDSYVMKQFHTSDCPLHQLKVARLLIISEHYKDCEFQGYTFPPDIEYHTDNDGLRRVHRRIESPVLPQEASEPILIHPRHPLAKLVALETHEINGHMPETYTASAVKTRYWIPKLGSILNNIIRECVQCQKVNNFPFAYPYTKTLPRCRTTPSKPFSKVGLDYLGPIVYKKDDNRKTGKAYILVYTCLTTRGVVLRVVPDGTSQMYILTLKMIFHEYGVPKTIFSDNASTFKLSGSMINRDIREATYSHSLVEFLAAEVIDFKFITPLAPWQGGIYERVVKLVKIQLTKECGTRTYDYFSLQYIVSSAQSMVNNRPLIPHSRSPKDMIALRPIDFIAPGVMLEVPAGEVNSEALPQSTEATVRAHINKLEQAVDRLWEIWSTGYLLHLRENVHKKKRSSLLRPAVGQMVIIVTKLIKRHKWPLGVIVHVEKSQRDGQIRSAIVKCRGKLYSRAVCQLIPLELNPLNRPNIAAEDETDDAQDDSPHELPAPAVLTNPDMTYAPELFPSKDLPNIAEAENPIQNSDPNNSNHNIPLNLNIDELENLDDTDFELNQSRLVDGVRSCFSRRRRSLSDRHRTERVVEEILIACWQYYYNKGKDREVKRRNEQHETNCANTFCNKLFHPRQLRPHPATKTMICSACYDYYQRHGRDREVVTIYRKRKEHKTHNCCAYYKKYGRDREVVSGKLKKFTEPKARESCANTFCKQQYYPKDLRPHPVTKKKICLVCYCYYKKKGKDRKVIKIIARRVNKNEGFTEINMKKMEKQNNSRTTETNQKINITKRTRRSCLKPKPKQALSSSDTSDCEENISDWESENDDTESDDSSTSEESTADEIEDDFNDEVTNHDTEEDVNEPEEFANSQDHPVSSENIVPRSDTEGAIQSVLANSPVQKICNVSSCNNLLPSNKNIFQLPTTGILVCSDCYKKYLEAEYNRVVSLEETTALTESLSEDLPEIGLEDLTTFFEAVHPGCLAILEDLEKSSEEFLLQKAIDEIFPSLTSESMIWNNLDTYPEYRLYTWTEHETIPFESCSNFLSSFIEDLSKIFPEARISEDSFNHPDFIDDLSSEPSCSPQLNEGIPFNVHKDIESPPNLEIERMFPAENNDEHAVDTEKYLFDHPDFIDGLLSEPSSSPHRCYGADSFNPHRDIETPPILVFEGFFPAENNEDHDVDSEEEQDEASGQELESNKTFSDISSAVQHLWNTYCAPQLTGTTEEGVFEEENSETDWDEEEEEDDESTNGIEEDTTDCYHPLEYNNEPQECDQFSESQEYQYSPEQEFDCYQPGSYNSETDWNQEFVPMYEHLETDQFNTSHTLHCYEPPQTSANNIDKDTTSNVYDQTGYNNETQEIYNSHEYQYSRDQGLDCYQQARQLSDQCDSFDTLHCYEPPQENCLIVYSSGKSTETTLETVSSIPSLEDPDNQANCYKPPQEDVAIIYSFERSAETKFEPVSSIPPSEKPAIQLVYEGIHCSHVPNCYKPSPPNHEWGDILSEYFPNDIENSKLQKSHRYYREKGKDRTPITETKRKMDSKKTAEKHERICSITTHPVTTTEKEVIVEENSEAEEEDGESTKEDTTSNNDNQPNFYHPLGCDNEEFYNSQEHQYSREKELDCYLPGSYNSETDWNQEFVPDFTNNTSHTLHCYEPPQEEVPIIYSSGSLAGTTLETVSSIPSSEGSDTQGGYESKLLLLSAQLTLTLSDIRSCHISNCYEPLQEDVTIIYSTESSCDISLEPVSSISSPFEKQITEDLSIICAEMSSDSSQNEGIPSHKIGCRCKLYENQKCANSACKVTLLPGKNVLNPVTKEKVCLACNDYYKRNGRHREVIRTSTYRRREKHETNCANIFCKRTLLTGKFNVHPLTKEKICNTCYLYYRTTGKDRTSIMENKRKRNLKSRAKKHGTDCGEDRTSMTDTEKKIEKHETNCSNTFCNLPLPPGKHVTHPLTQEKVCVDCYVYYKRHRKNRRYCRGKNKTMGRSAAGRFI</sequence>
<dbReference type="Gene3D" id="3.10.10.10">
    <property type="entry name" value="HIV Type 1 Reverse Transcriptase, subunit A, domain 1"/>
    <property type="match status" value="1"/>
</dbReference>
<dbReference type="InterPro" id="IPR001969">
    <property type="entry name" value="Aspartic_peptidase_AS"/>
</dbReference>
<feature type="region of interest" description="Disordered" evidence="8">
    <location>
        <begin position="1"/>
        <end position="44"/>
    </location>
</feature>
<feature type="region of interest" description="Disordered" evidence="8">
    <location>
        <begin position="2541"/>
        <end position="2656"/>
    </location>
</feature>
<dbReference type="STRING" id="31234.E3MH73"/>
<dbReference type="InParanoid" id="E3MH73"/>
<feature type="coiled-coil region" evidence="7">
    <location>
        <begin position="253"/>
        <end position="299"/>
    </location>
</feature>
<dbReference type="HOGENOM" id="CLU_224374_0_0_1"/>
<evidence type="ECO:0000256" key="1">
    <source>
        <dbReference type="ARBA" id="ARBA00022679"/>
    </source>
</evidence>